<evidence type="ECO:0000256" key="4">
    <source>
        <dbReference type="ARBA" id="ARBA00022840"/>
    </source>
</evidence>
<reference evidence="12 13" key="1">
    <citation type="submission" date="2016-10" db="EMBL/GenBank/DDBJ databases">
        <authorList>
            <person name="de Groot N.N."/>
        </authorList>
    </citation>
    <scope>NUCLEOTIDE SEQUENCE [LARGE SCALE GENOMIC DNA]</scope>
    <source>
        <strain evidence="12 13">DSM 15269</strain>
    </source>
</reference>
<comment type="function">
    <text evidence="9">A type II topoisomerase that negatively supercoils closed circular double-stranded (ds) DNA in an ATP-dependent manner to modulate DNA topology and maintain chromosomes in an underwound state. Negative supercoiling favors strand separation, and DNA replication, transcription, recombination and repair, all of which involve strand separation. Also able to catalyze the interconversion of other topological isomers of dsDNA rings, including catenanes and knotted rings. Type II topoisomerases break and join 2 DNA strands simultaneously in an ATP-dependent manner.</text>
</comment>
<feature type="domain" description="Topo IIA-type catalytic" evidence="11">
    <location>
        <begin position="28"/>
        <end position="491"/>
    </location>
</feature>
<dbReference type="InterPro" id="IPR013758">
    <property type="entry name" value="Topo_IIA_A/C_ab"/>
</dbReference>
<evidence type="ECO:0000256" key="1">
    <source>
        <dbReference type="ARBA" id="ARBA00000185"/>
    </source>
</evidence>
<dbReference type="EC" id="5.6.2.2" evidence="9"/>
<comment type="subunit">
    <text evidence="8">Heterotetramer composed of ParC and ParE.</text>
</comment>
<comment type="subunit">
    <text evidence="9">Heterotetramer, composed of two GyrA and two GyrB chains. In the heterotetramer, GyrA contains the active site tyrosine that forms a transient covalent intermediate with DNA, while GyrB binds cofactors and catalyzes ATP hydrolysis.</text>
</comment>
<sequence>MINYINIEDELKKSYLEYSLSVIVGRALPDVRDGLKPVHRRILYAMHELGNTYNKPFKKSARIVGDVIGKYHPHGDAAVYDALVRMAQNFNMREPLIEGQGNFGSIDGDSAAAMRYTEVRLAKITSEFLTDIDKDTVDFRPNYDNTLKEPEVLPTKIPNLIINGSSGIAVGMATNIPPHNLKEVIEATLYLLDNPNCCVSDLMNFIKGPDFPTGAFVYGQEGLKSAYETGRGSIKIRSKIEIEEGKNKSIVIKEIPYAVNKSNLVEKIAQLINENKIEGIADLRDESDRNGIRIVIELKKGVYEDIIINKLYKFSGLEQSYGINIMAVVNNRPKLLTLKEVLECFLEHRRVVVLRRTKFELNKAEARAHILEGLKKALDIIDEIIKTIKQSKTPSEAKKNLIRNYDFSEIQAQAILDMKLQRLTNLEKQKLIEEYNELIKTIEYLNSILNNKEVLKTVIKEELIKIKQDYSSERKTIILDYDPDNINVEDIIPDSEVVVTLTKNGYIKRTSLSNYNQQKRGGKGIVGANVSKNDFVIDLVTTSNHQDLYLFSNQGKCYKIKVYDIPEASRIAKGIHIKNIIPLAQEEFIAKLVSQRNLTINDYFFFVTKRGLVKKTSTSLFKNIRQTGIIAINLKDGDELIDVKLIHHDSEIMLITKSGYCIRFNTNEIRPIGRNAMGVKGVALREGDKVVSAVEINGDDRKELLTISEKGFGKRTSLDMYRVQSRGGKGIKNMKVNNKTGSVCGSVLVNEKDEIIILNSLNKIIRIGVKDIRKAGRDTMGVKLINIEDGQRIVCFDRVIKEENL</sequence>
<name>A0A1H0DWF2_9BACT</name>
<comment type="similarity">
    <text evidence="2 9">Belongs to the type II topoisomerase GyrA/ParC subunit family.</text>
</comment>
<protein>
    <recommendedName>
        <fullName evidence="9">DNA gyrase subunit A</fullName>
        <ecNumber evidence="9">5.6.2.2</ecNumber>
    </recommendedName>
</protein>
<dbReference type="SUPFAM" id="SSF101904">
    <property type="entry name" value="GyrA/ParC C-terminal domain-like"/>
    <property type="match status" value="1"/>
</dbReference>
<evidence type="ECO:0000256" key="10">
    <source>
        <dbReference type="PROSITE-ProRule" id="PRU01384"/>
    </source>
</evidence>
<dbReference type="PANTHER" id="PTHR43493:SF5">
    <property type="entry name" value="DNA GYRASE SUBUNIT A, CHLOROPLASTIC_MITOCHONDRIAL"/>
    <property type="match status" value="1"/>
</dbReference>
<dbReference type="Gene3D" id="1.10.268.10">
    <property type="entry name" value="Topoisomerase, domain 3"/>
    <property type="match status" value="1"/>
</dbReference>
<keyword evidence="6 9" id="KW-0238">DNA-binding</keyword>
<dbReference type="Gene3D" id="3.90.199.10">
    <property type="entry name" value="Topoisomerase II, domain 5"/>
    <property type="match status" value="1"/>
</dbReference>
<dbReference type="InterPro" id="IPR002205">
    <property type="entry name" value="Topo_IIA_dom_A"/>
</dbReference>
<dbReference type="SMART" id="SM00434">
    <property type="entry name" value="TOP4c"/>
    <property type="match status" value="1"/>
</dbReference>
<dbReference type="EMBL" id="FNIN01000006">
    <property type="protein sequence ID" value="SDN74331.1"/>
    <property type="molecule type" value="Genomic_DNA"/>
</dbReference>
<comment type="subcellular location">
    <subcellularLocation>
        <location evidence="9">Cytoplasm</location>
    </subcellularLocation>
</comment>
<evidence type="ECO:0000313" key="12">
    <source>
        <dbReference type="EMBL" id="SDN74331.1"/>
    </source>
</evidence>
<feature type="active site" description="O-(5'-phospho-DNA)-tyrosine intermediate" evidence="9 10">
    <location>
        <position position="116"/>
    </location>
</feature>
<evidence type="ECO:0000256" key="6">
    <source>
        <dbReference type="ARBA" id="ARBA00023125"/>
    </source>
</evidence>
<dbReference type="PANTHER" id="PTHR43493">
    <property type="entry name" value="DNA GYRASE/TOPOISOMERASE SUBUNIT A"/>
    <property type="match status" value="1"/>
</dbReference>
<proteinExistence type="inferred from homology"/>
<gene>
    <name evidence="9" type="primary">gyrA</name>
    <name evidence="12" type="ORF">SAMN04488516_10627</name>
</gene>
<dbReference type="GO" id="GO:0005694">
    <property type="term" value="C:chromosome"/>
    <property type="evidence" value="ECO:0007669"/>
    <property type="project" value="InterPro"/>
</dbReference>
<dbReference type="InterPro" id="IPR035516">
    <property type="entry name" value="Gyrase/topoIV_suA_C"/>
</dbReference>
<dbReference type="Gene3D" id="3.30.1360.40">
    <property type="match status" value="1"/>
</dbReference>
<dbReference type="NCBIfam" id="NF004044">
    <property type="entry name" value="PRK05561.1"/>
    <property type="match status" value="1"/>
</dbReference>
<keyword evidence="3 9" id="KW-0547">Nucleotide-binding</keyword>
<evidence type="ECO:0000256" key="2">
    <source>
        <dbReference type="ARBA" id="ARBA00008263"/>
    </source>
</evidence>
<dbReference type="GO" id="GO:0006261">
    <property type="term" value="P:DNA-templated DNA replication"/>
    <property type="evidence" value="ECO:0007669"/>
    <property type="project" value="UniProtKB-UniRule"/>
</dbReference>
<keyword evidence="5 9" id="KW-0799">Topoisomerase</keyword>
<evidence type="ECO:0000256" key="8">
    <source>
        <dbReference type="ARBA" id="ARBA00063644"/>
    </source>
</evidence>
<evidence type="ECO:0000256" key="7">
    <source>
        <dbReference type="ARBA" id="ARBA00023235"/>
    </source>
</evidence>
<dbReference type="GO" id="GO:0005737">
    <property type="term" value="C:cytoplasm"/>
    <property type="evidence" value="ECO:0007669"/>
    <property type="project" value="UniProtKB-SubCell"/>
</dbReference>
<dbReference type="AlphaFoldDB" id="A0A1H0DWF2"/>
<dbReference type="FunFam" id="1.10.268.10:FF:000001">
    <property type="entry name" value="DNA gyrase subunit A"/>
    <property type="match status" value="1"/>
</dbReference>
<dbReference type="Pfam" id="PF00521">
    <property type="entry name" value="DNA_topoisoIV"/>
    <property type="match status" value="1"/>
</dbReference>
<dbReference type="Pfam" id="PF03989">
    <property type="entry name" value="DNA_gyraseA_C"/>
    <property type="match status" value="6"/>
</dbReference>
<dbReference type="GO" id="GO:0006265">
    <property type="term" value="P:DNA topological change"/>
    <property type="evidence" value="ECO:0007669"/>
    <property type="project" value="UniProtKB-UniRule"/>
</dbReference>
<evidence type="ECO:0000259" key="11">
    <source>
        <dbReference type="PROSITE" id="PS52040"/>
    </source>
</evidence>
<evidence type="ECO:0000313" key="13">
    <source>
        <dbReference type="Proteomes" id="UP000199602"/>
    </source>
</evidence>
<keyword evidence="4 9" id="KW-0067">ATP-binding</keyword>
<dbReference type="Gene3D" id="2.120.10.90">
    <property type="entry name" value="DNA gyrase/topoisomerase IV, subunit A, C-terminal"/>
    <property type="match status" value="1"/>
</dbReference>
<feature type="short sequence motif" description="GyrA-box" evidence="9">
    <location>
        <begin position="518"/>
        <end position="524"/>
    </location>
</feature>
<evidence type="ECO:0000256" key="9">
    <source>
        <dbReference type="HAMAP-Rule" id="MF_01897"/>
    </source>
</evidence>
<dbReference type="FunFam" id="3.30.1360.40:FF:000002">
    <property type="entry name" value="DNA gyrase subunit A"/>
    <property type="match status" value="1"/>
</dbReference>
<comment type="catalytic activity">
    <reaction evidence="1 9 10">
        <text>ATP-dependent breakage, passage and rejoining of double-stranded DNA.</text>
        <dbReference type="EC" id="5.6.2.2"/>
    </reaction>
</comment>
<dbReference type="GO" id="GO:0003677">
    <property type="term" value="F:DNA binding"/>
    <property type="evidence" value="ECO:0007669"/>
    <property type="project" value="UniProtKB-UniRule"/>
</dbReference>
<comment type="miscellaneous">
    <text evidence="9">Few gyrases are as efficient as E.coli at forming negative supercoils. Not all organisms have 2 type II topoisomerases; in organisms with a single type II topoisomerase this enzyme also has to decatenate newly replicated chromosomes.</text>
</comment>
<evidence type="ECO:0000256" key="3">
    <source>
        <dbReference type="ARBA" id="ARBA00022741"/>
    </source>
</evidence>
<dbReference type="GO" id="GO:0005524">
    <property type="term" value="F:ATP binding"/>
    <property type="evidence" value="ECO:0007669"/>
    <property type="project" value="UniProtKB-UniRule"/>
</dbReference>
<keyword evidence="7 9" id="KW-0413">Isomerase</keyword>
<accession>A0A1H0DWF2</accession>
<dbReference type="NCBIfam" id="TIGR01063">
    <property type="entry name" value="gyrA"/>
    <property type="match status" value="1"/>
</dbReference>
<dbReference type="InterPro" id="IPR006691">
    <property type="entry name" value="GyrA/parC_rep"/>
</dbReference>
<dbReference type="FunFam" id="2.120.10.90:FF:000005">
    <property type="entry name" value="DNA topoisomerase 4 subunit A"/>
    <property type="match status" value="1"/>
</dbReference>
<keyword evidence="9" id="KW-0963">Cytoplasm</keyword>
<dbReference type="InterPro" id="IPR005743">
    <property type="entry name" value="GyrA"/>
</dbReference>
<dbReference type="FunFam" id="3.90.199.10:FF:000001">
    <property type="entry name" value="DNA gyrase subunit A"/>
    <property type="match status" value="1"/>
</dbReference>
<organism evidence="12 13">
    <name type="scientific">Desulfonauticus submarinus</name>
    <dbReference type="NCBI Taxonomy" id="206665"/>
    <lineage>
        <taxon>Bacteria</taxon>
        <taxon>Pseudomonadati</taxon>
        <taxon>Thermodesulfobacteriota</taxon>
        <taxon>Desulfovibrionia</taxon>
        <taxon>Desulfovibrionales</taxon>
        <taxon>Desulfonauticaceae</taxon>
        <taxon>Desulfonauticus</taxon>
    </lineage>
</organism>
<evidence type="ECO:0000256" key="5">
    <source>
        <dbReference type="ARBA" id="ARBA00023029"/>
    </source>
</evidence>
<dbReference type="NCBIfam" id="NF004043">
    <property type="entry name" value="PRK05560.1"/>
    <property type="match status" value="1"/>
</dbReference>
<dbReference type="STRING" id="206665.SAMN04488516_10627"/>
<keyword evidence="13" id="KW-1185">Reference proteome</keyword>
<dbReference type="SUPFAM" id="SSF56719">
    <property type="entry name" value="Type II DNA topoisomerase"/>
    <property type="match status" value="1"/>
</dbReference>
<dbReference type="GO" id="GO:0009330">
    <property type="term" value="C:DNA topoisomerase type II (double strand cut, ATP-hydrolyzing) complex"/>
    <property type="evidence" value="ECO:0007669"/>
    <property type="project" value="TreeGrafter"/>
</dbReference>
<dbReference type="GO" id="GO:0034335">
    <property type="term" value="F:DNA negative supercoiling activity"/>
    <property type="evidence" value="ECO:0007669"/>
    <property type="project" value="UniProtKB-ARBA"/>
</dbReference>
<dbReference type="Proteomes" id="UP000199602">
    <property type="component" value="Unassembled WGS sequence"/>
</dbReference>
<dbReference type="InterPro" id="IPR013757">
    <property type="entry name" value="Topo_IIA_A_a_sf"/>
</dbReference>
<dbReference type="CDD" id="cd00187">
    <property type="entry name" value="TOP4c"/>
    <property type="match status" value="1"/>
</dbReference>
<dbReference type="PROSITE" id="PS52040">
    <property type="entry name" value="TOPO_IIA"/>
    <property type="match status" value="1"/>
</dbReference>
<dbReference type="HAMAP" id="MF_01897">
    <property type="entry name" value="GyrA"/>
    <property type="match status" value="1"/>
</dbReference>
<dbReference type="InterPro" id="IPR013760">
    <property type="entry name" value="Topo_IIA-like_dom_sf"/>
</dbReference>
<dbReference type="InterPro" id="IPR050220">
    <property type="entry name" value="Type_II_DNA_Topoisomerases"/>
</dbReference>